<dbReference type="InterPro" id="IPR022753">
    <property type="entry name" value="T4SS_pilus_biogen_PilP"/>
</dbReference>
<dbReference type="PROSITE" id="PS51257">
    <property type="entry name" value="PROKAR_LIPOPROTEIN"/>
    <property type="match status" value="1"/>
</dbReference>
<proteinExistence type="predicted"/>
<dbReference type="EMBL" id="AAGQQJ010000029">
    <property type="protein sequence ID" value="EBQ9427718.1"/>
    <property type="molecule type" value="Genomic_DNA"/>
</dbReference>
<feature type="coiled-coil region" evidence="1">
    <location>
        <begin position="67"/>
        <end position="99"/>
    </location>
</feature>
<protein>
    <submittedName>
        <fullName evidence="4">Type IV pilus biogenesis protein PilP</fullName>
    </submittedName>
</protein>
<feature type="region of interest" description="Disordered" evidence="2">
    <location>
        <begin position="178"/>
        <end position="197"/>
    </location>
</feature>
<keyword evidence="3" id="KW-0732">Signal</keyword>
<reference evidence="4" key="1">
    <citation type="submission" date="2018-05" db="EMBL/GenBank/DDBJ databases">
        <authorList>
            <person name="Ashton P.M."/>
            <person name="Dallman T."/>
            <person name="Nair S."/>
            <person name="De Pinna E."/>
            <person name="Peters T."/>
            <person name="Grant K."/>
        </authorList>
    </citation>
    <scope>NUCLEOTIDE SEQUENCE</scope>
    <source>
        <strain evidence="4">381328</strain>
    </source>
</reference>
<evidence type="ECO:0000256" key="2">
    <source>
        <dbReference type="SAM" id="MobiDB-lite"/>
    </source>
</evidence>
<comment type="caution">
    <text evidence="4">The sequence shown here is derived from an EMBL/GenBank/DDBJ whole genome shotgun (WGS) entry which is preliminary data.</text>
</comment>
<dbReference type="NCBIfam" id="TIGR03021">
    <property type="entry name" value="pilP_fam"/>
    <property type="match status" value="1"/>
</dbReference>
<organism evidence="4">
    <name type="scientific">Salmonella potsdam</name>
    <dbReference type="NCBI Taxonomy" id="597"/>
    <lineage>
        <taxon>Bacteria</taxon>
        <taxon>Pseudomonadati</taxon>
        <taxon>Pseudomonadota</taxon>
        <taxon>Gammaproteobacteria</taxon>
        <taxon>Enterobacterales</taxon>
        <taxon>Enterobacteriaceae</taxon>
        <taxon>Salmonella</taxon>
    </lineage>
</organism>
<feature type="signal peptide" evidence="3">
    <location>
        <begin position="1"/>
        <end position="23"/>
    </location>
</feature>
<gene>
    <name evidence="4" type="primary">pilP</name>
    <name evidence="4" type="ORF">DMA59_19130</name>
</gene>
<evidence type="ECO:0000256" key="3">
    <source>
        <dbReference type="SAM" id="SignalP"/>
    </source>
</evidence>
<dbReference type="AlphaFoldDB" id="A0A5V8DXG6"/>
<feature type="chain" id="PRO_5030141197" evidence="3">
    <location>
        <begin position="24"/>
        <end position="197"/>
    </location>
</feature>
<accession>A0A5V8DXG6</accession>
<evidence type="ECO:0000313" key="4">
    <source>
        <dbReference type="EMBL" id="EBQ9427718.1"/>
    </source>
</evidence>
<keyword evidence="1" id="KW-0175">Coiled coil</keyword>
<sequence length="197" mass="21847">MQMRNNVITFLILSFFLAGGCFASDVVQASEPQHQKEYTPKSKVDTVSDKNISEKDALDENSVAEQLARIKSEVVILKAEAAREEARKQLEQVTGEKKNSYSDEKSGLPLLKSIYGNAENQLHAEFEYSSGDTVDARVGTVLPGHFKVMAIAFTSAQLQDDSGKKYIINLQHVQDQNRGSRVASGDFSPNIPAPRWR</sequence>
<name>A0A5V8DXG6_SALPO</name>
<evidence type="ECO:0000256" key="1">
    <source>
        <dbReference type="SAM" id="Coils"/>
    </source>
</evidence>